<sequence>MVLREGQTIRKPHVCLGVTGWVSETHETSGKKILHLQVKVGWCQPPGAANPGSHLDARNGGEVVDCLRGQESSLPAPAPVKRKYSYSGSFAILNQWKGGLDSPVPGAPDHLRTFQWNT</sequence>
<keyword evidence="1" id="KW-0675">Receptor</keyword>
<accession>A0A1D1YJ69</accession>
<evidence type="ECO:0000313" key="1">
    <source>
        <dbReference type="EMBL" id="JAT54654.1"/>
    </source>
</evidence>
<proteinExistence type="predicted"/>
<dbReference type="EMBL" id="GDJX01013282">
    <property type="protein sequence ID" value="JAT54654.1"/>
    <property type="molecule type" value="Transcribed_RNA"/>
</dbReference>
<gene>
    <name evidence="1" type="primary">Nrip1</name>
    <name evidence="1" type="ORF">g.99252</name>
</gene>
<dbReference type="AlphaFoldDB" id="A0A1D1YJ69"/>
<protein>
    <submittedName>
        <fullName evidence="1">Nuclear receptor-interacting protein 1</fullName>
    </submittedName>
</protein>
<name>A0A1D1YJ69_9ARAE</name>
<reference evidence="1" key="1">
    <citation type="submission" date="2015-07" db="EMBL/GenBank/DDBJ databases">
        <title>Transcriptome Assembly of Anthurium amnicola.</title>
        <authorList>
            <person name="Suzuki J."/>
        </authorList>
    </citation>
    <scope>NUCLEOTIDE SEQUENCE</scope>
</reference>
<organism evidence="1">
    <name type="scientific">Anthurium amnicola</name>
    <dbReference type="NCBI Taxonomy" id="1678845"/>
    <lineage>
        <taxon>Eukaryota</taxon>
        <taxon>Viridiplantae</taxon>
        <taxon>Streptophyta</taxon>
        <taxon>Embryophyta</taxon>
        <taxon>Tracheophyta</taxon>
        <taxon>Spermatophyta</taxon>
        <taxon>Magnoliopsida</taxon>
        <taxon>Liliopsida</taxon>
        <taxon>Araceae</taxon>
        <taxon>Pothoideae</taxon>
        <taxon>Potheae</taxon>
        <taxon>Anthurium</taxon>
    </lineage>
</organism>